<dbReference type="InterPro" id="IPR003599">
    <property type="entry name" value="Ig_sub"/>
</dbReference>
<dbReference type="InterPro" id="IPR013783">
    <property type="entry name" value="Ig-like_fold"/>
</dbReference>
<dbReference type="Ensembl" id="ENSCCRT00000111811.1">
    <property type="protein sequence ID" value="ENSCCRP00000128385.1"/>
    <property type="gene ID" value="ENSCCRG00000041110.2"/>
</dbReference>
<dbReference type="PANTHER" id="PTHR21063:SF4">
    <property type="entry name" value="CD48 ANTIGEN-RELATED"/>
    <property type="match status" value="1"/>
</dbReference>
<protein>
    <recommendedName>
        <fullName evidence="2">Immunoglobulin domain-containing protein</fullName>
    </recommendedName>
</protein>
<dbReference type="Pfam" id="PF07686">
    <property type="entry name" value="V-set"/>
    <property type="match status" value="1"/>
</dbReference>
<dbReference type="InterPro" id="IPR036179">
    <property type="entry name" value="Ig-like_dom_sf"/>
</dbReference>
<dbReference type="Gene3D" id="2.60.40.10">
    <property type="entry name" value="Immunoglobulins"/>
    <property type="match status" value="2"/>
</dbReference>
<proteinExistence type="predicted"/>
<feature type="domain" description="Immunoglobulin" evidence="2">
    <location>
        <begin position="121"/>
        <end position="222"/>
    </location>
</feature>
<dbReference type="Proteomes" id="UP001108240">
    <property type="component" value="Unplaced"/>
</dbReference>
<evidence type="ECO:0000256" key="1">
    <source>
        <dbReference type="SAM" id="Phobius"/>
    </source>
</evidence>
<dbReference type="Gene3D" id="2.60.40.2710">
    <property type="match status" value="1"/>
</dbReference>
<reference evidence="3" key="1">
    <citation type="submission" date="2025-08" db="UniProtKB">
        <authorList>
            <consortium name="Ensembl"/>
        </authorList>
    </citation>
    <scope>IDENTIFICATION</scope>
</reference>
<keyword evidence="1" id="KW-0812">Transmembrane</keyword>
<evidence type="ECO:0000259" key="2">
    <source>
        <dbReference type="SMART" id="SM00409"/>
    </source>
</evidence>
<sequence length="361" mass="40839">MFGPLSPDTFLAEINTTLGQISYSDDVRLRNRVRLDDQSGSLTISNSRSTDTGLYQLQITNSKETFYKRYNVFVEAPDPGLSSGGLALICVFVLMIVAAAGITGVCYSRRKYSRLKGTDEMKTEEVSEGDSVTLHTGITEPQKYDQILWSFGPRGSVIAQIPERTSKTSFRDDERFRGRLQLDSETGDLTIRDVKITQSGDYQLKLIRARQTKSRKFKLILYENKVSVTEGDRAELNTDVSELQRDALILWMFGPRDSLIAKADLENRKISTYDGVGGRFRDRLQLDLQTGSLSITNTTNTDSGLYKLKIISSRETRYKRFRVTVCEDRERVIHPEDTVESSQRENTEEIALLKIYSGTSV</sequence>
<dbReference type="AlphaFoldDB" id="A0A9J7ZGM0"/>
<keyword evidence="1" id="KW-1133">Transmembrane helix</keyword>
<organism evidence="3 4">
    <name type="scientific">Cyprinus carpio carpio</name>
    <dbReference type="NCBI Taxonomy" id="630221"/>
    <lineage>
        <taxon>Eukaryota</taxon>
        <taxon>Metazoa</taxon>
        <taxon>Chordata</taxon>
        <taxon>Craniata</taxon>
        <taxon>Vertebrata</taxon>
        <taxon>Euteleostomi</taxon>
        <taxon>Actinopterygii</taxon>
        <taxon>Neopterygii</taxon>
        <taxon>Teleostei</taxon>
        <taxon>Ostariophysi</taxon>
        <taxon>Cypriniformes</taxon>
        <taxon>Cyprinidae</taxon>
        <taxon>Cyprininae</taxon>
        <taxon>Cyprinus</taxon>
    </lineage>
</organism>
<dbReference type="SUPFAM" id="SSF48726">
    <property type="entry name" value="Immunoglobulin"/>
    <property type="match status" value="3"/>
</dbReference>
<dbReference type="GeneTree" id="ENSGT01050000244806"/>
<feature type="domain" description="Immunoglobulin" evidence="2">
    <location>
        <begin position="7"/>
        <end position="75"/>
    </location>
</feature>
<name>A0A9J7ZGM0_CYPCA</name>
<feature type="domain" description="Immunoglobulin" evidence="2">
    <location>
        <begin position="223"/>
        <end position="326"/>
    </location>
</feature>
<feature type="transmembrane region" description="Helical" evidence="1">
    <location>
        <begin position="86"/>
        <end position="107"/>
    </location>
</feature>
<dbReference type="InterPro" id="IPR013106">
    <property type="entry name" value="Ig_V-set"/>
</dbReference>
<keyword evidence="1" id="KW-0472">Membrane</keyword>
<dbReference type="SMART" id="SM00409">
    <property type="entry name" value="IG"/>
    <property type="match status" value="3"/>
</dbReference>
<keyword evidence="4" id="KW-1185">Reference proteome</keyword>
<reference evidence="3" key="2">
    <citation type="submission" date="2025-09" db="UniProtKB">
        <authorList>
            <consortium name="Ensembl"/>
        </authorList>
    </citation>
    <scope>IDENTIFICATION</scope>
</reference>
<dbReference type="PANTHER" id="PTHR21063">
    <property type="entry name" value="LFA-3"/>
    <property type="match status" value="1"/>
</dbReference>
<accession>A0A9J7ZGM0</accession>
<evidence type="ECO:0000313" key="4">
    <source>
        <dbReference type="Proteomes" id="UP001108240"/>
    </source>
</evidence>
<evidence type="ECO:0000313" key="3">
    <source>
        <dbReference type="Ensembl" id="ENSCCRP00000128385.1"/>
    </source>
</evidence>